<evidence type="ECO:0000256" key="1">
    <source>
        <dbReference type="SAM" id="MobiDB-lite"/>
    </source>
</evidence>
<comment type="caution">
    <text evidence="3">The sequence shown here is derived from an EMBL/GenBank/DDBJ whole genome shotgun (WGS) entry which is preliminary data.</text>
</comment>
<keyword evidence="4" id="KW-1185">Reference proteome</keyword>
<dbReference type="Proteomes" id="UP001500689">
    <property type="component" value="Unassembled WGS sequence"/>
</dbReference>
<sequence length="194" mass="19908">MRPRWSVFAALVTGIGISVAGCGQQPAGTQPHPGGQADTASQSDPAARWADGYCSAVNHLVRTLANLPEIDPSSPQQATRTSSRLLSSVVDGIDQTVSGLDRVGPPPLPNAATARTDLLGEFASVRKRADDVRQRLDSASGAAATKAALGDARTTIDAVARLDVLKGLAATPELTAAGKRASGCQQLVVPPAPR</sequence>
<accession>A0ABP6WWE1</accession>
<dbReference type="RefSeq" id="WP_344863027.1">
    <property type="nucleotide sequence ID" value="NZ_BAAAZN010000009.1"/>
</dbReference>
<reference evidence="4" key="1">
    <citation type="journal article" date="2019" name="Int. J. Syst. Evol. Microbiol.">
        <title>The Global Catalogue of Microorganisms (GCM) 10K type strain sequencing project: providing services to taxonomists for standard genome sequencing and annotation.</title>
        <authorList>
            <consortium name="The Broad Institute Genomics Platform"/>
            <consortium name="The Broad Institute Genome Sequencing Center for Infectious Disease"/>
            <person name="Wu L."/>
            <person name="Ma J."/>
        </authorList>
    </citation>
    <scope>NUCLEOTIDE SEQUENCE [LARGE SCALE GENOMIC DNA]</scope>
    <source>
        <strain evidence="4">JCM 16898</strain>
    </source>
</reference>
<proteinExistence type="predicted"/>
<dbReference type="EMBL" id="BAAAZN010000009">
    <property type="protein sequence ID" value="GAA3557043.1"/>
    <property type="molecule type" value="Genomic_DNA"/>
</dbReference>
<feature type="region of interest" description="Disordered" evidence="1">
    <location>
        <begin position="23"/>
        <end position="43"/>
    </location>
</feature>
<feature type="chain" id="PRO_5045431628" evidence="2">
    <location>
        <begin position="21"/>
        <end position="194"/>
    </location>
</feature>
<evidence type="ECO:0000313" key="3">
    <source>
        <dbReference type="EMBL" id="GAA3557043.1"/>
    </source>
</evidence>
<name>A0ABP6WWE1_9PSEU</name>
<organism evidence="3 4">
    <name type="scientific">Amycolatopsis ultiminotia</name>
    <dbReference type="NCBI Taxonomy" id="543629"/>
    <lineage>
        <taxon>Bacteria</taxon>
        <taxon>Bacillati</taxon>
        <taxon>Actinomycetota</taxon>
        <taxon>Actinomycetes</taxon>
        <taxon>Pseudonocardiales</taxon>
        <taxon>Pseudonocardiaceae</taxon>
        <taxon>Amycolatopsis</taxon>
    </lineage>
</organism>
<evidence type="ECO:0000313" key="4">
    <source>
        <dbReference type="Proteomes" id="UP001500689"/>
    </source>
</evidence>
<gene>
    <name evidence="3" type="ORF">GCM10022222_45890</name>
</gene>
<evidence type="ECO:0000256" key="2">
    <source>
        <dbReference type="SAM" id="SignalP"/>
    </source>
</evidence>
<feature type="signal peptide" evidence="2">
    <location>
        <begin position="1"/>
        <end position="20"/>
    </location>
</feature>
<keyword evidence="2" id="KW-0732">Signal</keyword>
<dbReference type="PROSITE" id="PS51257">
    <property type="entry name" value="PROKAR_LIPOPROTEIN"/>
    <property type="match status" value="1"/>
</dbReference>
<protein>
    <submittedName>
        <fullName evidence="3">Uncharacterized protein</fullName>
    </submittedName>
</protein>